<evidence type="ECO:0000313" key="2">
    <source>
        <dbReference type="Proteomes" id="UP001301769"/>
    </source>
</evidence>
<accession>A0AAN6XYA6</accession>
<dbReference type="EMBL" id="MU858708">
    <property type="protein sequence ID" value="KAK4205872.1"/>
    <property type="molecule type" value="Genomic_DNA"/>
</dbReference>
<reference evidence="1" key="2">
    <citation type="submission" date="2023-05" db="EMBL/GenBank/DDBJ databases">
        <authorList>
            <consortium name="Lawrence Berkeley National Laboratory"/>
            <person name="Steindorff A."/>
            <person name="Hensen N."/>
            <person name="Bonometti L."/>
            <person name="Westerberg I."/>
            <person name="Brannstrom I.O."/>
            <person name="Guillou S."/>
            <person name="Cros-Aarteil S."/>
            <person name="Calhoun S."/>
            <person name="Haridas S."/>
            <person name="Kuo A."/>
            <person name="Mondo S."/>
            <person name="Pangilinan J."/>
            <person name="Riley R."/>
            <person name="Labutti K."/>
            <person name="Andreopoulos B."/>
            <person name="Lipzen A."/>
            <person name="Chen C."/>
            <person name="Yanf M."/>
            <person name="Daum C."/>
            <person name="Ng V."/>
            <person name="Clum A."/>
            <person name="Ohm R."/>
            <person name="Martin F."/>
            <person name="Silar P."/>
            <person name="Natvig D."/>
            <person name="Lalanne C."/>
            <person name="Gautier V."/>
            <person name="Ament-Velasquez S.L."/>
            <person name="Kruys A."/>
            <person name="Hutchinson M.I."/>
            <person name="Powell A.J."/>
            <person name="Barry K."/>
            <person name="Miller A.N."/>
            <person name="Grigoriev I.V."/>
            <person name="Debuchy R."/>
            <person name="Gladieux P."/>
            <person name="Thoren M.H."/>
            <person name="Johannesson H."/>
        </authorList>
    </citation>
    <scope>NUCLEOTIDE SEQUENCE</scope>
    <source>
        <strain evidence="1">PSN293</strain>
    </source>
</reference>
<comment type="caution">
    <text evidence="1">The sequence shown here is derived from an EMBL/GenBank/DDBJ whole genome shotgun (WGS) entry which is preliminary data.</text>
</comment>
<sequence length="266" mass="30355">MAVPLFIFAATVCRFVEDPVWSDPANQLEKVLEYQTKTHDSELEKLEATYLPILEQLTLKRSDQQRMGILTGFRDIVGPIILVAQPLSVLSLAKLLNISRATIYGKLNSLHSILDVPSQLDVPIRLFHLSFRDFLVDPTKRAKEFWIDETQYHNTLADKCIQLLQQHLRRDICDLQGPGKLRSEVDHQTIDAGLPPVAQYACKYWVQHIKEGKRTVQDGDLVHSFLTSHLLHWLEGLSLIGRVSESIGMLEDLRALLHVCRVSYPE</sequence>
<keyword evidence="2" id="KW-1185">Reference proteome</keyword>
<protein>
    <submittedName>
        <fullName evidence="1">Uncharacterized protein</fullName>
    </submittedName>
</protein>
<dbReference type="PANTHER" id="PTHR10039:SF14">
    <property type="entry name" value="NACHT DOMAIN-CONTAINING PROTEIN"/>
    <property type="match status" value="1"/>
</dbReference>
<gene>
    <name evidence="1" type="ORF">QBC37DRAFT_435868</name>
</gene>
<dbReference type="PANTHER" id="PTHR10039">
    <property type="entry name" value="AMELOGENIN"/>
    <property type="match status" value="1"/>
</dbReference>
<proteinExistence type="predicted"/>
<reference evidence="1" key="1">
    <citation type="journal article" date="2023" name="Mol. Phylogenet. Evol.">
        <title>Genome-scale phylogeny and comparative genomics of the fungal order Sordariales.</title>
        <authorList>
            <person name="Hensen N."/>
            <person name="Bonometti L."/>
            <person name="Westerberg I."/>
            <person name="Brannstrom I.O."/>
            <person name="Guillou S."/>
            <person name="Cros-Aarteil S."/>
            <person name="Calhoun S."/>
            <person name="Haridas S."/>
            <person name="Kuo A."/>
            <person name="Mondo S."/>
            <person name="Pangilinan J."/>
            <person name="Riley R."/>
            <person name="LaButti K."/>
            <person name="Andreopoulos B."/>
            <person name="Lipzen A."/>
            <person name="Chen C."/>
            <person name="Yan M."/>
            <person name="Daum C."/>
            <person name="Ng V."/>
            <person name="Clum A."/>
            <person name="Steindorff A."/>
            <person name="Ohm R.A."/>
            <person name="Martin F."/>
            <person name="Silar P."/>
            <person name="Natvig D.O."/>
            <person name="Lalanne C."/>
            <person name="Gautier V."/>
            <person name="Ament-Velasquez S.L."/>
            <person name="Kruys A."/>
            <person name="Hutchinson M.I."/>
            <person name="Powell A.J."/>
            <person name="Barry K."/>
            <person name="Miller A.N."/>
            <person name="Grigoriev I.V."/>
            <person name="Debuchy R."/>
            <person name="Gladieux P."/>
            <person name="Hiltunen Thoren M."/>
            <person name="Johannesson H."/>
        </authorList>
    </citation>
    <scope>NUCLEOTIDE SEQUENCE</scope>
    <source>
        <strain evidence="1">PSN293</strain>
    </source>
</reference>
<dbReference type="Proteomes" id="UP001301769">
    <property type="component" value="Unassembled WGS sequence"/>
</dbReference>
<name>A0AAN6XYA6_9PEZI</name>
<evidence type="ECO:0000313" key="1">
    <source>
        <dbReference type="EMBL" id="KAK4205872.1"/>
    </source>
</evidence>
<organism evidence="1 2">
    <name type="scientific">Rhypophila decipiens</name>
    <dbReference type="NCBI Taxonomy" id="261697"/>
    <lineage>
        <taxon>Eukaryota</taxon>
        <taxon>Fungi</taxon>
        <taxon>Dikarya</taxon>
        <taxon>Ascomycota</taxon>
        <taxon>Pezizomycotina</taxon>
        <taxon>Sordariomycetes</taxon>
        <taxon>Sordariomycetidae</taxon>
        <taxon>Sordariales</taxon>
        <taxon>Naviculisporaceae</taxon>
        <taxon>Rhypophila</taxon>
    </lineage>
</organism>
<dbReference type="AlphaFoldDB" id="A0AAN6XYA6"/>